<dbReference type="AlphaFoldDB" id="A0A4R3M169"/>
<evidence type="ECO:0000256" key="6">
    <source>
        <dbReference type="ARBA" id="ARBA00023277"/>
    </source>
</evidence>
<evidence type="ECO:0000256" key="1">
    <source>
        <dbReference type="ARBA" id="ARBA00005715"/>
    </source>
</evidence>
<evidence type="ECO:0000256" key="5">
    <source>
        <dbReference type="ARBA" id="ARBA00022840"/>
    </source>
</evidence>
<evidence type="ECO:0000256" key="3">
    <source>
        <dbReference type="ARBA" id="ARBA00022741"/>
    </source>
</evidence>
<dbReference type="Pfam" id="PF07005">
    <property type="entry name" value="SBD_N"/>
    <property type="match status" value="1"/>
</dbReference>
<dbReference type="RefSeq" id="WP_132583679.1">
    <property type="nucleotide sequence ID" value="NZ_SMAJ01000011.1"/>
</dbReference>
<feature type="domain" description="Four-carbon acid sugar kinase N-terminal" evidence="7">
    <location>
        <begin position="6"/>
        <end position="250"/>
    </location>
</feature>
<keyword evidence="6" id="KW-0119">Carbohydrate metabolism</keyword>
<feature type="domain" description="Four-carbon acid sugar kinase nucleotide binding" evidence="8">
    <location>
        <begin position="297"/>
        <end position="454"/>
    </location>
</feature>
<evidence type="ECO:0000256" key="4">
    <source>
        <dbReference type="ARBA" id="ARBA00022777"/>
    </source>
</evidence>
<dbReference type="Pfam" id="PF17042">
    <property type="entry name" value="NBD_C"/>
    <property type="match status" value="1"/>
</dbReference>
<evidence type="ECO:0000259" key="8">
    <source>
        <dbReference type="Pfam" id="PF17042"/>
    </source>
</evidence>
<dbReference type="GO" id="GO:0016301">
    <property type="term" value="F:kinase activity"/>
    <property type="evidence" value="ECO:0007669"/>
    <property type="project" value="UniProtKB-KW"/>
</dbReference>
<keyword evidence="4" id="KW-0418">Kinase</keyword>
<dbReference type="Proteomes" id="UP000295525">
    <property type="component" value="Unassembled WGS sequence"/>
</dbReference>
<dbReference type="InterPro" id="IPR042213">
    <property type="entry name" value="NBD_C_sf"/>
</dbReference>
<keyword evidence="2" id="KW-0808">Transferase</keyword>
<reference evidence="9 10" key="1">
    <citation type="submission" date="2019-03" db="EMBL/GenBank/DDBJ databases">
        <title>Genomic Encyclopedia of Type Strains, Phase IV (KMG-IV): sequencing the most valuable type-strain genomes for metagenomic binning, comparative biology and taxonomic classification.</title>
        <authorList>
            <person name="Goeker M."/>
        </authorList>
    </citation>
    <scope>NUCLEOTIDE SEQUENCE [LARGE SCALE GENOMIC DNA]</scope>
    <source>
        <strain evidence="9 10">DSM 24591</strain>
    </source>
</reference>
<evidence type="ECO:0000313" key="10">
    <source>
        <dbReference type="Proteomes" id="UP000295525"/>
    </source>
</evidence>
<dbReference type="SUPFAM" id="SSF142764">
    <property type="entry name" value="YgbK-like"/>
    <property type="match status" value="1"/>
</dbReference>
<dbReference type="InterPro" id="IPR037051">
    <property type="entry name" value="4-carb_acid_sugar_kinase_N_sf"/>
</dbReference>
<evidence type="ECO:0000256" key="2">
    <source>
        <dbReference type="ARBA" id="ARBA00022679"/>
    </source>
</evidence>
<dbReference type="Gene3D" id="3.40.980.20">
    <property type="entry name" value="Four-carbon acid sugar kinase, nucleotide binding domain"/>
    <property type="match status" value="1"/>
</dbReference>
<gene>
    <name evidence="9" type="ORF">EDC26_11194</name>
</gene>
<keyword evidence="5" id="KW-0067">ATP-binding</keyword>
<evidence type="ECO:0000313" key="9">
    <source>
        <dbReference type="EMBL" id="TCT04877.1"/>
    </source>
</evidence>
<dbReference type="Gene3D" id="3.40.50.10840">
    <property type="entry name" value="Putative sugar-binding, N-terminal domain"/>
    <property type="match status" value="1"/>
</dbReference>
<protein>
    <submittedName>
        <fullName evidence="9">Uncharacterized protein YgbK (DUF1537 family)</fullName>
    </submittedName>
</protein>
<dbReference type="EMBL" id="SMAJ01000011">
    <property type="protein sequence ID" value="TCT04877.1"/>
    <property type="molecule type" value="Genomic_DNA"/>
</dbReference>
<keyword evidence="3" id="KW-0547">Nucleotide-binding</keyword>
<dbReference type="InterPro" id="IPR031475">
    <property type="entry name" value="NBD_C"/>
</dbReference>
<dbReference type="OrthoDB" id="191465at2"/>
<comment type="caution">
    <text evidence="9">The sequence shown here is derived from an EMBL/GenBank/DDBJ whole genome shotgun (WGS) entry which is preliminary data.</text>
</comment>
<comment type="similarity">
    <text evidence="1">Belongs to the four-carbon acid sugar kinase family.</text>
</comment>
<evidence type="ECO:0000259" key="7">
    <source>
        <dbReference type="Pfam" id="PF07005"/>
    </source>
</evidence>
<accession>A0A4R3M169</accession>
<keyword evidence="10" id="KW-1185">Reference proteome</keyword>
<name>A0A4R3M169_9BURK</name>
<dbReference type="GO" id="GO:0005524">
    <property type="term" value="F:ATP binding"/>
    <property type="evidence" value="ECO:0007669"/>
    <property type="project" value="UniProtKB-KW"/>
</dbReference>
<sequence>MTLKAGWYGDDFTGATDTLAVAARAGWRTLLFLDVPTPAQLALAGELDALGVAGSARTMSPQQMREALPRIGEFFRRMRVPVLLYKCCSTFDSSAQTGSLGTAISVLGGYVDDDTVYVVGGQPDIGRFCCFSNLFAAVGAGGEICRLDRHATMKAHPVTPMNEADLRRHLKRQGVKSVLPVHYPCYELPERELDDRVDALLSDLRSKEQGALLFDVARADDLAVIGRQLARQSERGSLLTVGPSAVVQALAVHWNRTQPALRDSLPPVATIKTSFDGRLDVGQGRVARHADIGAVFVFVGSMSPVTAVQVRHAGSYEHVPIDGVELIESPSYANLQHGVITALLDAGRHVLAYVTASPVASRSVPPGDLARATAGFIKRVVDQQAAGAAPLRRLGVAGGDTSSLAARTLDIWALSFAGVLAPGVTLCRAHSDDSRLHGLELMLKGGQMGSPDIFERLLA</sequence>
<organism evidence="9 10">
    <name type="scientific">Paralcaligenes ureilyticus</name>
    <dbReference type="NCBI Taxonomy" id="627131"/>
    <lineage>
        <taxon>Bacteria</taxon>
        <taxon>Pseudomonadati</taxon>
        <taxon>Pseudomonadota</taxon>
        <taxon>Betaproteobacteria</taxon>
        <taxon>Burkholderiales</taxon>
        <taxon>Alcaligenaceae</taxon>
        <taxon>Paralcaligenes</taxon>
    </lineage>
</organism>
<dbReference type="InterPro" id="IPR010737">
    <property type="entry name" value="4-carb_acid_sugar_kinase_N"/>
</dbReference>
<proteinExistence type="inferred from homology"/>